<reference evidence="2" key="1">
    <citation type="submission" date="2020-05" db="EMBL/GenBank/DDBJ databases">
        <title>Phylogenomic resolution of chytrid fungi.</title>
        <authorList>
            <person name="Stajich J.E."/>
            <person name="Amses K."/>
            <person name="Simmons R."/>
            <person name="Seto K."/>
            <person name="Myers J."/>
            <person name="Bonds A."/>
            <person name="Quandt C.A."/>
            <person name="Barry K."/>
            <person name="Liu P."/>
            <person name="Grigoriev I."/>
            <person name="Longcore J.E."/>
            <person name="James T.Y."/>
        </authorList>
    </citation>
    <scope>NUCLEOTIDE SEQUENCE</scope>
    <source>
        <strain evidence="2">PLAUS21</strain>
    </source>
</reference>
<evidence type="ECO:0000313" key="2">
    <source>
        <dbReference type="EMBL" id="KAJ3257440.1"/>
    </source>
</evidence>
<protein>
    <submittedName>
        <fullName evidence="2">Uncharacterized protein</fullName>
    </submittedName>
</protein>
<dbReference type="Proteomes" id="UP001210925">
    <property type="component" value="Unassembled WGS sequence"/>
</dbReference>
<organism evidence="2 3">
    <name type="scientific">Boothiomyces macroporosus</name>
    <dbReference type="NCBI Taxonomy" id="261099"/>
    <lineage>
        <taxon>Eukaryota</taxon>
        <taxon>Fungi</taxon>
        <taxon>Fungi incertae sedis</taxon>
        <taxon>Chytridiomycota</taxon>
        <taxon>Chytridiomycota incertae sedis</taxon>
        <taxon>Chytridiomycetes</taxon>
        <taxon>Rhizophydiales</taxon>
        <taxon>Terramycetaceae</taxon>
        <taxon>Boothiomyces</taxon>
    </lineage>
</organism>
<dbReference type="EMBL" id="JADGKB010000038">
    <property type="protein sequence ID" value="KAJ3257440.1"/>
    <property type="molecule type" value="Genomic_DNA"/>
</dbReference>
<dbReference type="SUPFAM" id="SSF90257">
    <property type="entry name" value="Myosin rod fragments"/>
    <property type="match status" value="1"/>
</dbReference>
<evidence type="ECO:0000313" key="3">
    <source>
        <dbReference type="Proteomes" id="UP001210925"/>
    </source>
</evidence>
<evidence type="ECO:0000256" key="1">
    <source>
        <dbReference type="SAM" id="Coils"/>
    </source>
</evidence>
<feature type="coiled-coil region" evidence="1">
    <location>
        <begin position="30"/>
        <end position="71"/>
    </location>
</feature>
<accession>A0AAD5UGG1</accession>
<dbReference type="AlphaFoldDB" id="A0AAD5UGG1"/>
<keyword evidence="1" id="KW-0175">Coiled coil</keyword>
<gene>
    <name evidence="2" type="ORF">HK103_004515</name>
</gene>
<comment type="caution">
    <text evidence="2">The sequence shown here is derived from an EMBL/GenBank/DDBJ whole genome shotgun (WGS) entry which is preliminary data.</text>
</comment>
<proteinExistence type="predicted"/>
<sequence>MQEWNDKFQAGVDLISSTFKQQQEIFKRDIKKQQVVIENITKQKQNLESQNQKLLTKLAEMERTILTLKQDNQNISSSYNNLSVRFATLKKSASQLEAFRKSIVSMIQNNPVNMTLQSIDLPSDQHSDLDHSEYIEPNTKPHMNNYKESEETSKDFASQISSELVSEDIVKMQNLPPSKNSLVKQFEAEALRLSQRTDRDLSHDTLRAAQTASQATLSNNDKTYDEQQKEFQDVEKSVYLGLGLTSNGSYMVDTHPNAEQSYFAETFDNPNEDGNEKGDILPSDFLEANKYKWEINEKITRVLERNNTMNNIDHDVPTRSFDISPKALQTRDATLDTAVLYKKIQSALTPGQFDDFASVIGSFNAGEISPNETIHEIKSLIADNYLFDQMKSLIYEASK</sequence>
<name>A0AAD5UGG1_9FUNG</name>
<keyword evidence="3" id="KW-1185">Reference proteome</keyword>